<evidence type="ECO:0000313" key="1">
    <source>
        <dbReference type="EMBL" id="KAF3489364.1"/>
    </source>
</evidence>
<comment type="caution">
    <text evidence="1">The sequence shown here is derived from an EMBL/GenBank/DDBJ whole genome shotgun (WGS) entry which is preliminary data.</text>
</comment>
<dbReference type="AlphaFoldDB" id="A0A8S9N9V6"/>
<accession>A0A8S9N9V6</accession>
<sequence length="64" mass="6955">MDHQGEKNRELNTKGLLAVLGAVLREREQAEIVVGQDANRLKLGLGGFAIGIRVFAEKIRVQAG</sequence>
<reference evidence="1" key="1">
    <citation type="submission" date="2019-12" db="EMBL/GenBank/DDBJ databases">
        <title>Genome sequencing and annotation of Brassica cretica.</title>
        <authorList>
            <person name="Studholme D.J."/>
            <person name="Sarris P."/>
        </authorList>
    </citation>
    <scope>NUCLEOTIDE SEQUENCE</scope>
    <source>
        <strain evidence="1">PFS-109/04</strain>
        <tissue evidence="1">Leaf</tissue>
    </source>
</reference>
<dbReference type="EMBL" id="QGKX02002183">
    <property type="protein sequence ID" value="KAF3489364.1"/>
    <property type="molecule type" value="Genomic_DNA"/>
</dbReference>
<evidence type="ECO:0000313" key="2">
    <source>
        <dbReference type="Proteomes" id="UP000712600"/>
    </source>
</evidence>
<dbReference type="Proteomes" id="UP000712600">
    <property type="component" value="Unassembled WGS sequence"/>
</dbReference>
<gene>
    <name evidence="1" type="ORF">F2Q69_00053958</name>
</gene>
<proteinExistence type="predicted"/>
<protein>
    <submittedName>
        <fullName evidence="1">Uncharacterized protein</fullName>
    </submittedName>
</protein>
<name>A0A8S9N9V6_BRACR</name>
<organism evidence="1 2">
    <name type="scientific">Brassica cretica</name>
    <name type="common">Mustard</name>
    <dbReference type="NCBI Taxonomy" id="69181"/>
    <lineage>
        <taxon>Eukaryota</taxon>
        <taxon>Viridiplantae</taxon>
        <taxon>Streptophyta</taxon>
        <taxon>Embryophyta</taxon>
        <taxon>Tracheophyta</taxon>
        <taxon>Spermatophyta</taxon>
        <taxon>Magnoliopsida</taxon>
        <taxon>eudicotyledons</taxon>
        <taxon>Gunneridae</taxon>
        <taxon>Pentapetalae</taxon>
        <taxon>rosids</taxon>
        <taxon>malvids</taxon>
        <taxon>Brassicales</taxon>
        <taxon>Brassicaceae</taxon>
        <taxon>Brassiceae</taxon>
        <taxon>Brassica</taxon>
    </lineage>
</organism>